<evidence type="ECO:0000256" key="2">
    <source>
        <dbReference type="ARBA" id="ARBA00007866"/>
    </source>
</evidence>
<dbReference type="EMBL" id="MG010370">
    <property type="protein sequence ID" value="AUO29124.1"/>
    <property type="molecule type" value="Genomic_DNA"/>
</dbReference>
<comment type="subcellular location">
    <subcellularLocation>
        <location evidence="1 18">Mitochondrion inner membrane</location>
        <topology evidence="1 18">Multi-pass membrane protein</topology>
    </subcellularLocation>
</comment>
<evidence type="ECO:0000256" key="13">
    <source>
        <dbReference type="ARBA" id="ARBA00022989"/>
    </source>
</evidence>
<dbReference type="Pfam" id="PF02790">
    <property type="entry name" value="COX2_TM"/>
    <property type="match status" value="1"/>
</dbReference>
<comment type="function">
    <text evidence="18">Component of the cytochrome c oxidase, the last enzyme in the mitochondrial electron transport chain which drives oxidative phosphorylation. The respiratory chain contains 3 multisubunit complexes succinate dehydrogenase (complex II, CII), ubiquinol-cytochrome c oxidoreductase (cytochrome b-c1 complex, complex III, CIII) and cytochrome c oxidase (complex IV, CIV), that cooperate to transfer electrons derived from NADH and succinate to molecular oxygen, creating an electrochemical gradient over the inner membrane that drives transmembrane transport and the ATP synthase. Cytochrome c oxidase is the component of the respiratory chain that catalyzes the reduction of oxygen to water. Electrons originating from reduced cytochrome c in the intermembrane space (IMS) are transferred via the dinuclear copper A center (CU(A)) of subunit 2 and heme A of subunit 1 to the active site in subunit 1, a binuclear center (BNC) formed by heme A3 and copper B (CU(B)). The BNC reduces molecular oxygen to 2 water molecules using 4 electrons from cytochrome c in the IMS and 4 protons from the mitochondrial matrix.</text>
</comment>
<evidence type="ECO:0000256" key="9">
    <source>
        <dbReference type="ARBA" id="ARBA00022792"/>
    </source>
</evidence>
<geneLocation type="mitochondrion" evidence="22"/>
<comment type="cofactor">
    <cofactor evidence="18">
        <name>Cu cation</name>
        <dbReference type="ChEBI" id="CHEBI:23378"/>
    </cofactor>
    <text evidence="18">Binds a copper A center.</text>
</comment>
<evidence type="ECO:0000256" key="17">
    <source>
        <dbReference type="ARBA" id="ARBA00049512"/>
    </source>
</evidence>
<feature type="transmembrane region" description="Helical" evidence="19">
    <location>
        <begin position="61"/>
        <end position="82"/>
    </location>
</feature>
<evidence type="ECO:0000256" key="19">
    <source>
        <dbReference type="SAM" id="Phobius"/>
    </source>
</evidence>
<dbReference type="PROSITE" id="PS50999">
    <property type="entry name" value="COX2_TM"/>
    <property type="match status" value="1"/>
</dbReference>
<evidence type="ECO:0000256" key="16">
    <source>
        <dbReference type="ARBA" id="ARBA00023136"/>
    </source>
</evidence>
<dbReference type="InterPro" id="IPR045187">
    <property type="entry name" value="CcO_II"/>
</dbReference>
<evidence type="ECO:0000313" key="22">
    <source>
        <dbReference type="EMBL" id="AUO29124.1"/>
    </source>
</evidence>
<dbReference type="InterPro" id="IPR011759">
    <property type="entry name" value="Cyt_c_oxidase_su2_TM_dom"/>
</dbReference>
<keyword evidence="16 18" id="KW-0472">Membrane</keyword>
<evidence type="ECO:0000256" key="4">
    <source>
        <dbReference type="ARBA" id="ARBA00015946"/>
    </source>
</evidence>
<feature type="domain" description="Cytochrome oxidase subunit II transmembrane region profile" evidence="21">
    <location>
        <begin position="2"/>
        <end position="92"/>
    </location>
</feature>
<dbReference type="CDD" id="cd13912">
    <property type="entry name" value="CcO_II_C"/>
    <property type="match status" value="1"/>
</dbReference>
<reference evidence="22" key="1">
    <citation type="journal article" date="2017" name="Mitochondrial DNA Part B Resour">
        <title>The complete mitochondrial genomes of two talitrid amphipods, Platorchestia japonica and P. parapacifica (Crustacea, Amphipoda).</title>
        <authorList>
            <person name="Yang H.-M."/>
            <person name="Song J.-H."/>
            <person name="Kim M.-S."/>
            <person name="Min G.-S."/>
        </authorList>
    </citation>
    <scope>NUCLEOTIDE SEQUENCE</scope>
    <source>
        <strain evidence="22">A</strain>
    </source>
</reference>
<dbReference type="FunFam" id="2.60.40.420:FF:000001">
    <property type="entry name" value="Cytochrome c oxidase subunit 2"/>
    <property type="match status" value="1"/>
</dbReference>
<keyword evidence="5 18" id="KW-0813">Transport</keyword>
<evidence type="ECO:0000256" key="3">
    <source>
        <dbReference type="ARBA" id="ARBA00011164"/>
    </source>
</evidence>
<keyword evidence="15 18" id="KW-0496">Mitochondrion</keyword>
<comment type="catalytic activity">
    <reaction evidence="17">
        <text>4 Fe(II)-[cytochrome c] + O2 + 8 H(+)(in) = 4 Fe(III)-[cytochrome c] + 2 H2O + 4 H(+)(out)</text>
        <dbReference type="Rhea" id="RHEA:11436"/>
        <dbReference type="Rhea" id="RHEA-COMP:10350"/>
        <dbReference type="Rhea" id="RHEA-COMP:14399"/>
        <dbReference type="ChEBI" id="CHEBI:15377"/>
        <dbReference type="ChEBI" id="CHEBI:15378"/>
        <dbReference type="ChEBI" id="CHEBI:15379"/>
        <dbReference type="ChEBI" id="CHEBI:29033"/>
        <dbReference type="ChEBI" id="CHEBI:29034"/>
        <dbReference type="EC" id="7.1.1.9"/>
    </reaction>
    <physiologicalReaction direction="left-to-right" evidence="17">
        <dbReference type="Rhea" id="RHEA:11437"/>
    </physiologicalReaction>
</comment>
<dbReference type="PROSITE" id="PS00078">
    <property type="entry name" value="COX2"/>
    <property type="match status" value="1"/>
</dbReference>
<dbReference type="AlphaFoldDB" id="A0A343S9Z1"/>
<dbReference type="GO" id="GO:0004129">
    <property type="term" value="F:cytochrome-c oxidase activity"/>
    <property type="evidence" value="ECO:0007669"/>
    <property type="project" value="UniProtKB-EC"/>
</dbReference>
<dbReference type="GO" id="GO:0016491">
    <property type="term" value="F:oxidoreductase activity"/>
    <property type="evidence" value="ECO:0007669"/>
    <property type="project" value="InterPro"/>
</dbReference>
<evidence type="ECO:0000256" key="5">
    <source>
        <dbReference type="ARBA" id="ARBA00022448"/>
    </source>
</evidence>
<name>A0A343S9Z1_9CRUS</name>
<accession>A0A343S9Z1</accession>
<evidence type="ECO:0000259" key="21">
    <source>
        <dbReference type="PROSITE" id="PS50999"/>
    </source>
</evidence>
<dbReference type="PANTHER" id="PTHR22888:SF9">
    <property type="entry name" value="CYTOCHROME C OXIDASE SUBUNIT 2"/>
    <property type="match status" value="1"/>
</dbReference>
<dbReference type="PROSITE" id="PS50857">
    <property type="entry name" value="COX2_CUA"/>
    <property type="match status" value="1"/>
</dbReference>
<evidence type="ECO:0000256" key="15">
    <source>
        <dbReference type="ARBA" id="ARBA00023128"/>
    </source>
</evidence>
<proteinExistence type="inferred from homology"/>
<gene>
    <name evidence="22" type="primary">Cox2</name>
</gene>
<protein>
    <recommendedName>
        <fullName evidence="4 18">Cytochrome c oxidase subunit 2</fullName>
    </recommendedName>
</protein>
<keyword evidence="14 18" id="KW-0186">Copper</keyword>
<dbReference type="InterPro" id="IPR008972">
    <property type="entry name" value="Cupredoxin"/>
</dbReference>
<evidence type="ECO:0000256" key="10">
    <source>
        <dbReference type="ARBA" id="ARBA00022842"/>
    </source>
</evidence>
<dbReference type="PANTHER" id="PTHR22888">
    <property type="entry name" value="CYTOCHROME C OXIDASE, SUBUNIT II"/>
    <property type="match status" value="1"/>
</dbReference>
<dbReference type="PRINTS" id="PR01166">
    <property type="entry name" value="CYCOXIDASEII"/>
</dbReference>
<dbReference type="SUPFAM" id="SSF49503">
    <property type="entry name" value="Cupredoxins"/>
    <property type="match status" value="1"/>
</dbReference>
<dbReference type="InterPro" id="IPR036257">
    <property type="entry name" value="Cyt_c_oxidase_su2_TM_sf"/>
</dbReference>
<evidence type="ECO:0000256" key="12">
    <source>
        <dbReference type="ARBA" id="ARBA00022982"/>
    </source>
</evidence>
<evidence type="ECO:0000256" key="6">
    <source>
        <dbReference type="ARBA" id="ARBA00022660"/>
    </source>
</evidence>
<dbReference type="Pfam" id="PF00116">
    <property type="entry name" value="COX2"/>
    <property type="match status" value="1"/>
</dbReference>
<evidence type="ECO:0000256" key="18">
    <source>
        <dbReference type="RuleBase" id="RU000457"/>
    </source>
</evidence>
<keyword evidence="9 18" id="KW-0999">Mitochondrion inner membrane</keyword>
<comment type="similarity">
    <text evidence="2 18">Belongs to the cytochrome c oxidase subunit 2 family.</text>
</comment>
<dbReference type="InterPro" id="IPR014222">
    <property type="entry name" value="Cyt_c_oxidase_su2"/>
</dbReference>
<keyword evidence="7 18" id="KW-0812">Transmembrane</keyword>
<evidence type="ECO:0000259" key="20">
    <source>
        <dbReference type="PROSITE" id="PS50857"/>
    </source>
</evidence>
<evidence type="ECO:0000256" key="11">
    <source>
        <dbReference type="ARBA" id="ARBA00022967"/>
    </source>
</evidence>
<dbReference type="Gene3D" id="2.60.40.420">
    <property type="entry name" value="Cupredoxins - blue copper proteins"/>
    <property type="match status" value="1"/>
</dbReference>
<comment type="subunit">
    <text evidence="3">Component of the cytochrome c oxidase (complex IV, CIV), a multisubunit enzyme composed of a catalytic core of 3 subunits and several supernumerary subunits. The complex exists as a monomer or a dimer and forms supercomplexes (SCs) in the inner mitochondrial membrane with ubiquinol-cytochrome c oxidoreductase (cytochrome b-c1 complex, complex III, CIII).</text>
</comment>
<dbReference type="SUPFAM" id="SSF81464">
    <property type="entry name" value="Cytochrome c oxidase subunit II-like, transmembrane region"/>
    <property type="match status" value="1"/>
</dbReference>
<organism evidence="22">
    <name type="scientific">Platorchestia japonica</name>
    <dbReference type="NCBI Taxonomy" id="462861"/>
    <lineage>
        <taxon>Eukaryota</taxon>
        <taxon>Metazoa</taxon>
        <taxon>Ecdysozoa</taxon>
        <taxon>Arthropoda</taxon>
        <taxon>Crustacea</taxon>
        <taxon>Multicrustacea</taxon>
        <taxon>Malacostraca</taxon>
        <taxon>Eumalacostraca</taxon>
        <taxon>Peracarida</taxon>
        <taxon>Amphipoda</taxon>
        <taxon>Senticaudata</taxon>
        <taxon>Talitrida</taxon>
        <taxon>Talitroidea</taxon>
        <taxon>Talitridae</taxon>
        <taxon>Platorchestia</taxon>
    </lineage>
</organism>
<evidence type="ECO:0000256" key="14">
    <source>
        <dbReference type="ARBA" id="ARBA00023008"/>
    </source>
</evidence>
<dbReference type="Gene3D" id="1.10.287.90">
    <property type="match status" value="1"/>
</dbReference>
<keyword evidence="11" id="KW-1278">Translocase</keyword>
<feature type="transmembrane region" description="Helical" evidence="19">
    <location>
        <begin position="27"/>
        <end position="49"/>
    </location>
</feature>
<dbReference type="GO" id="GO:0042773">
    <property type="term" value="P:ATP synthesis coupled electron transport"/>
    <property type="evidence" value="ECO:0007669"/>
    <property type="project" value="TreeGrafter"/>
</dbReference>
<keyword evidence="10" id="KW-0460">Magnesium</keyword>
<dbReference type="GO" id="GO:0005507">
    <property type="term" value="F:copper ion binding"/>
    <property type="evidence" value="ECO:0007669"/>
    <property type="project" value="InterPro"/>
</dbReference>
<keyword evidence="6 18" id="KW-0679">Respiratory chain</keyword>
<dbReference type="GO" id="GO:0005743">
    <property type="term" value="C:mitochondrial inner membrane"/>
    <property type="evidence" value="ECO:0007669"/>
    <property type="project" value="UniProtKB-SubCell"/>
</dbReference>
<keyword evidence="13 19" id="KW-1133">Transmembrane helix</keyword>
<keyword evidence="12 18" id="KW-0249">Electron transport</keyword>
<dbReference type="InterPro" id="IPR034210">
    <property type="entry name" value="CcO_II_C"/>
</dbReference>
<keyword evidence="8 18" id="KW-0479">Metal-binding</keyword>
<sequence>MIPIWSMLSFQDSASPSMEQLILFHDFTMMLITLITILVALTMLFVCFFKLTNRYLLQNQMIEVIWTVCPVIILLLIALPSLKTLYLLDDPFNPNLTIKAIGHQWYWSYEYSDFPKIEFDSYMLATEEVLSSNRLLETDNSLILPVHSKIRVITTATDVIHSWTIPALGVKADAVPGRLNQMMFSMNRVGVFYGQCSEICGANHSFMPIKIEAIPMKYFINWIKTIS</sequence>
<feature type="domain" description="Cytochrome oxidase subunit II copper A binding" evidence="20">
    <location>
        <begin position="93"/>
        <end position="225"/>
    </location>
</feature>
<evidence type="ECO:0000256" key="8">
    <source>
        <dbReference type="ARBA" id="ARBA00022723"/>
    </source>
</evidence>
<dbReference type="NCBIfam" id="TIGR02866">
    <property type="entry name" value="CoxB"/>
    <property type="match status" value="1"/>
</dbReference>
<evidence type="ECO:0000256" key="1">
    <source>
        <dbReference type="ARBA" id="ARBA00004448"/>
    </source>
</evidence>
<evidence type="ECO:0000256" key="7">
    <source>
        <dbReference type="ARBA" id="ARBA00022692"/>
    </source>
</evidence>
<dbReference type="InterPro" id="IPR001505">
    <property type="entry name" value="Copper_CuA"/>
</dbReference>
<dbReference type="InterPro" id="IPR002429">
    <property type="entry name" value="CcO_II-like_C"/>
</dbReference>